<feature type="chain" id="PRO_5041958749" evidence="1">
    <location>
        <begin position="23"/>
        <end position="134"/>
    </location>
</feature>
<protein>
    <submittedName>
        <fullName evidence="2">Uncharacterized protein</fullName>
    </submittedName>
</protein>
<organism evidence="2 3">
    <name type="scientific">Apodospora peruviana</name>
    <dbReference type="NCBI Taxonomy" id="516989"/>
    <lineage>
        <taxon>Eukaryota</taxon>
        <taxon>Fungi</taxon>
        <taxon>Dikarya</taxon>
        <taxon>Ascomycota</taxon>
        <taxon>Pezizomycotina</taxon>
        <taxon>Sordariomycetes</taxon>
        <taxon>Sordariomycetidae</taxon>
        <taxon>Sordariales</taxon>
        <taxon>Lasiosphaeriaceae</taxon>
        <taxon>Apodospora</taxon>
    </lineage>
</organism>
<evidence type="ECO:0000313" key="3">
    <source>
        <dbReference type="Proteomes" id="UP001283341"/>
    </source>
</evidence>
<gene>
    <name evidence="2" type="ORF">B0H66DRAFT_595487</name>
</gene>
<reference evidence="2" key="2">
    <citation type="submission" date="2023-06" db="EMBL/GenBank/DDBJ databases">
        <authorList>
            <consortium name="Lawrence Berkeley National Laboratory"/>
            <person name="Haridas S."/>
            <person name="Hensen N."/>
            <person name="Bonometti L."/>
            <person name="Westerberg I."/>
            <person name="Brannstrom I.O."/>
            <person name="Guillou S."/>
            <person name="Cros-Aarteil S."/>
            <person name="Calhoun S."/>
            <person name="Kuo A."/>
            <person name="Mondo S."/>
            <person name="Pangilinan J."/>
            <person name="Riley R."/>
            <person name="Labutti K."/>
            <person name="Andreopoulos B."/>
            <person name="Lipzen A."/>
            <person name="Chen C."/>
            <person name="Yanf M."/>
            <person name="Daum C."/>
            <person name="Ng V."/>
            <person name="Clum A."/>
            <person name="Steindorff A."/>
            <person name="Ohm R."/>
            <person name="Martin F."/>
            <person name="Silar P."/>
            <person name="Natvig D."/>
            <person name="Lalanne C."/>
            <person name="Gautier V."/>
            <person name="Ament-Velasquez S.L."/>
            <person name="Kruys A."/>
            <person name="Hutchinson M.I."/>
            <person name="Powell A.J."/>
            <person name="Barry K."/>
            <person name="Miller A.N."/>
            <person name="Grigoriev I.V."/>
            <person name="Debuchy R."/>
            <person name="Gladieux P."/>
            <person name="Thoren M.H."/>
            <person name="Johannesson H."/>
        </authorList>
    </citation>
    <scope>NUCLEOTIDE SEQUENCE</scope>
    <source>
        <strain evidence="2">CBS 118394</strain>
    </source>
</reference>
<evidence type="ECO:0000313" key="2">
    <source>
        <dbReference type="EMBL" id="KAK3313009.1"/>
    </source>
</evidence>
<accession>A0AAE0LZW1</accession>
<dbReference type="EMBL" id="JAUEDM010000008">
    <property type="protein sequence ID" value="KAK3313009.1"/>
    <property type="molecule type" value="Genomic_DNA"/>
</dbReference>
<proteinExistence type="predicted"/>
<dbReference type="Proteomes" id="UP001283341">
    <property type="component" value="Unassembled WGS sequence"/>
</dbReference>
<reference evidence="2" key="1">
    <citation type="journal article" date="2023" name="Mol. Phylogenet. Evol.">
        <title>Genome-scale phylogeny and comparative genomics of the fungal order Sordariales.</title>
        <authorList>
            <person name="Hensen N."/>
            <person name="Bonometti L."/>
            <person name="Westerberg I."/>
            <person name="Brannstrom I.O."/>
            <person name="Guillou S."/>
            <person name="Cros-Aarteil S."/>
            <person name="Calhoun S."/>
            <person name="Haridas S."/>
            <person name="Kuo A."/>
            <person name="Mondo S."/>
            <person name="Pangilinan J."/>
            <person name="Riley R."/>
            <person name="LaButti K."/>
            <person name="Andreopoulos B."/>
            <person name="Lipzen A."/>
            <person name="Chen C."/>
            <person name="Yan M."/>
            <person name="Daum C."/>
            <person name="Ng V."/>
            <person name="Clum A."/>
            <person name="Steindorff A."/>
            <person name="Ohm R.A."/>
            <person name="Martin F."/>
            <person name="Silar P."/>
            <person name="Natvig D.O."/>
            <person name="Lalanne C."/>
            <person name="Gautier V."/>
            <person name="Ament-Velasquez S.L."/>
            <person name="Kruys A."/>
            <person name="Hutchinson M.I."/>
            <person name="Powell A.J."/>
            <person name="Barry K."/>
            <person name="Miller A.N."/>
            <person name="Grigoriev I.V."/>
            <person name="Debuchy R."/>
            <person name="Gladieux P."/>
            <person name="Hiltunen Thoren M."/>
            <person name="Johannesson H."/>
        </authorList>
    </citation>
    <scope>NUCLEOTIDE SEQUENCE</scope>
    <source>
        <strain evidence="2">CBS 118394</strain>
    </source>
</reference>
<dbReference type="Gene3D" id="2.60.20.10">
    <property type="entry name" value="Crystallins"/>
    <property type="match status" value="1"/>
</dbReference>
<evidence type="ECO:0000256" key="1">
    <source>
        <dbReference type="SAM" id="SignalP"/>
    </source>
</evidence>
<sequence>MHFTTITSLLATIALAGNAVMATPVPAASPEGEATTTTVEARAEAPLIDLWDEAGFLGLKFTGSANVGDCKNLPSKFNDLSSSGKAKAGFRCTVWVAKDCKGDGFSFNTSGSNSKQFPSWIDNKSSSWKCVKDE</sequence>
<feature type="signal peptide" evidence="1">
    <location>
        <begin position="1"/>
        <end position="22"/>
    </location>
</feature>
<keyword evidence="3" id="KW-1185">Reference proteome</keyword>
<dbReference type="AlphaFoldDB" id="A0AAE0LZW1"/>
<name>A0AAE0LZW1_9PEZI</name>
<keyword evidence="1" id="KW-0732">Signal</keyword>
<comment type="caution">
    <text evidence="2">The sequence shown here is derived from an EMBL/GenBank/DDBJ whole genome shotgun (WGS) entry which is preliminary data.</text>
</comment>